<dbReference type="GO" id="GO:0005737">
    <property type="term" value="C:cytoplasm"/>
    <property type="evidence" value="ECO:0007669"/>
    <property type="project" value="TreeGrafter"/>
</dbReference>
<feature type="region of interest" description="Disordered" evidence="3">
    <location>
        <begin position="1"/>
        <end position="284"/>
    </location>
</feature>
<dbReference type="PANTHER" id="PTHR24346:SF30">
    <property type="entry name" value="MATERNAL EMBRYONIC LEUCINE ZIPPER KINASE"/>
    <property type="match status" value="1"/>
</dbReference>
<dbReference type="GO" id="GO:0004674">
    <property type="term" value="F:protein serine/threonine kinase activity"/>
    <property type="evidence" value="ECO:0007669"/>
    <property type="project" value="TreeGrafter"/>
</dbReference>
<feature type="compositionally biased region" description="Polar residues" evidence="3">
    <location>
        <begin position="210"/>
        <end position="226"/>
    </location>
</feature>
<accession>A0A8H5FUM3</accession>
<comment type="caution">
    <text evidence="5">The sequence shown here is derived from an EMBL/GenBank/DDBJ whole genome shotgun (WGS) entry which is preliminary data.</text>
</comment>
<evidence type="ECO:0000313" key="5">
    <source>
        <dbReference type="EMBL" id="KAF5349619.1"/>
    </source>
</evidence>
<dbReference type="PANTHER" id="PTHR24346">
    <property type="entry name" value="MAP/MICROTUBULE AFFINITY-REGULATING KINASE"/>
    <property type="match status" value="1"/>
</dbReference>
<dbReference type="OrthoDB" id="289250at2759"/>
<sequence length="985" mass="106056">MAVHHIHSRPLPLPPSSPASSARSSSASKTHAFFASTGASTDAPSMSNESSTTPTPPRSLTADFFSTPVRTPSPPPTTRSTKAASILAAIHPSRIFPSRYTSRAHRDDDDDLPEPVYQQQPPTDPGLMFLELNDQGLSLMPSPYTQPPRALSSLSSLSTSSSSDSHSSSQIIPESSSIPSTRLPTPPPPPEQSGTSNSNATPRPTHLEPSFTTSPAAKLSGTTTAIDNDDEDPAPGCVITTHPTPRISSNEDSPTFTITPPPNSTTFPHHVTSAPPPPPQSQDKTKLHLLRPLGQGAFSSVWLAEDHSRLPLTLKSKKSIRELRRKASLSSRSRKSSIRSARSVSGGAGGTSHATPAIEDLTSLGRDGSLRMRNLRARVKGTRPVGFNTHFLDERHGEMGKRTGSSEAHTGVLSSDGEHSSSMIFSPPLSASNSTSSADGGSGSGALTLRGLGFLGGRVTPVKAPRKKSRKARLVAVKMTPRRALGFVNPSGRDEEEEEERTRVGFVREVEILKHISHPNITVLLEHMSTPSYHILVLPYLPGGDLLGLVNNDIAWSKLGESVLRRIWCELCKAVGWMHGVGLVHRDIKLENILLTTHAFSSLTPTSPRPTLATLPETPRPLIKLTDFGLSRFIEIDELTGEGELLWTRCGSEAYAAPELVMGTGSVRAQAQADARRRRRRRPSGTAGVDHHKEEEEEEGVRGFYDARETDAWACGVVLYALVGRRLPFGEGVMGGNGGGGGRIGGDGAPGHGHGRASAVERRQWLMRIARGEYEWSDKMPELSSNLNSTSVTDDEELIGQQLIHSEGAKRIVGKLLVRDPRKRARIMDLWEDGWMWGLGGGLAVGMTEEEWRESERERMHASSSAGIGLGIDFGGEGSNELDSSLSAFAGPDGNVGDAGGWGVAEQPGSEEVTIDVDYANEEHIWDEGMVEEVGEEHHDPVDGDCDRDGEGEVEVEVEEEEVDGEEGWLLDQEGIGSVARQEVV</sequence>
<dbReference type="SMART" id="SM00220">
    <property type="entry name" value="S_TKc"/>
    <property type="match status" value="1"/>
</dbReference>
<feature type="compositionally biased region" description="Basic residues" evidence="3">
    <location>
        <begin position="322"/>
        <end position="337"/>
    </location>
</feature>
<dbReference type="PROSITE" id="PS00108">
    <property type="entry name" value="PROTEIN_KINASE_ST"/>
    <property type="match status" value="1"/>
</dbReference>
<protein>
    <recommendedName>
        <fullName evidence="4">Protein kinase domain-containing protein</fullName>
    </recommendedName>
</protein>
<dbReference type="EMBL" id="JAACJO010000016">
    <property type="protein sequence ID" value="KAF5349619.1"/>
    <property type="molecule type" value="Genomic_DNA"/>
</dbReference>
<keyword evidence="6" id="KW-1185">Reference proteome</keyword>
<keyword evidence="2" id="KW-0067">ATP-binding</keyword>
<dbReference type="GO" id="GO:0005524">
    <property type="term" value="F:ATP binding"/>
    <property type="evidence" value="ECO:0007669"/>
    <property type="project" value="UniProtKB-KW"/>
</dbReference>
<evidence type="ECO:0000256" key="2">
    <source>
        <dbReference type="ARBA" id="ARBA00022840"/>
    </source>
</evidence>
<feature type="region of interest" description="Disordered" evidence="3">
    <location>
        <begin position="322"/>
        <end position="362"/>
    </location>
</feature>
<dbReference type="InterPro" id="IPR000719">
    <property type="entry name" value="Prot_kinase_dom"/>
</dbReference>
<dbReference type="Gene3D" id="3.30.200.20">
    <property type="entry name" value="Phosphorylase Kinase, domain 1"/>
    <property type="match status" value="1"/>
</dbReference>
<organism evidence="5 6">
    <name type="scientific">Leucocoprinus leucothites</name>
    <dbReference type="NCBI Taxonomy" id="201217"/>
    <lineage>
        <taxon>Eukaryota</taxon>
        <taxon>Fungi</taxon>
        <taxon>Dikarya</taxon>
        <taxon>Basidiomycota</taxon>
        <taxon>Agaricomycotina</taxon>
        <taxon>Agaricomycetes</taxon>
        <taxon>Agaricomycetidae</taxon>
        <taxon>Agaricales</taxon>
        <taxon>Agaricineae</taxon>
        <taxon>Agaricaceae</taxon>
        <taxon>Leucocoprinus</taxon>
    </lineage>
</organism>
<evidence type="ECO:0000259" key="4">
    <source>
        <dbReference type="PROSITE" id="PS50011"/>
    </source>
</evidence>
<feature type="compositionally biased region" description="Low complexity" evidence="3">
    <location>
        <begin position="18"/>
        <end position="28"/>
    </location>
</feature>
<feature type="compositionally biased region" description="Polar residues" evidence="3">
    <location>
        <begin position="241"/>
        <end position="258"/>
    </location>
</feature>
<dbReference type="Proteomes" id="UP000559027">
    <property type="component" value="Unassembled WGS sequence"/>
</dbReference>
<dbReference type="InterPro" id="IPR011009">
    <property type="entry name" value="Kinase-like_dom_sf"/>
</dbReference>
<proteinExistence type="predicted"/>
<dbReference type="Gene3D" id="1.10.510.10">
    <property type="entry name" value="Transferase(Phosphotransferase) domain 1"/>
    <property type="match status" value="1"/>
</dbReference>
<gene>
    <name evidence="5" type="ORF">D9756_009019</name>
</gene>
<dbReference type="PROSITE" id="PS50011">
    <property type="entry name" value="PROTEIN_KINASE_DOM"/>
    <property type="match status" value="1"/>
</dbReference>
<keyword evidence="1" id="KW-0547">Nucleotide-binding</keyword>
<feature type="region of interest" description="Disordered" evidence="3">
    <location>
        <begin position="666"/>
        <end position="701"/>
    </location>
</feature>
<name>A0A8H5FUM3_9AGAR</name>
<dbReference type="InterPro" id="IPR008271">
    <property type="entry name" value="Ser/Thr_kinase_AS"/>
</dbReference>
<reference evidence="5 6" key="1">
    <citation type="journal article" date="2020" name="ISME J.">
        <title>Uncovering the hidden diversity of litter-decomposition mechanisms in mushroom-forming fungi.</title>
        <authorList>
            <person name="Floudas D."/>
            <person name="Bentzer J."/>
            <person name="Ahren D."/>
            <person name="Johansson T."/>
            <person name="Persson P."/>
            <person name="Tunlid A."/>
        </authorList>
    </citation>
    <scope>NUCLEOTIDE SEQUENCE [LARGE SCALE GENOMIC DNA]</scope>
    <source>
        <strain evidence="5 6">CBS 146.42</strain>
    </source>
</reference>
<evidence type="ECO:0000313" key="6">
    <source>
        <dbReference type="Proteomes" id="UP000559027"/>
    </source>
</evidence>
<dbReference type="GO" id="GO:0035556">
    <property type="term" value="P:intracellular signal transduction"/>
    <property type="evidence" value="ECO:0007669"/>
    <property type="project" value="TreeGrafter"/>
</dbReference>
<evidence type="ECO:0000256" key="3">
    <source>
        <dbReference type="SAM" id="MobiDB-lite"/>
    </source>
</evidence>
<feature type="compositionally biased region" description="Low complexity" evidence="3">
    <location>
        <begin position="151"/>
        <end position="183"/>
    </location>
</feature>
<dbReference type="AlphaFoldDB" id="A0A8H5FUM3"/>
<feature type="compositionally biased region" description="Low complexity" evidence="3">
    <location>
        <begin position="44"/>
        <end position="70"/>
    </location>
</feature>
<dbReference type="SUPFAM" id="SSF56112">
    <property type="entry name" value="Protein kinase-like (PK-like)"/>
    <property type="match status" value="1"/>
</dbReference>
<dbReference type="Pfam" id="PF00069">
    <property type="entry name" value="Pkinase"/>
    <property type="match status" value="1"/>
</dbReference>
<feature type="domain" description="Protein kinase" evidence="4">
    <location>
        <begin position="287"/>
        <end position="836"/>
    </location>
</feature>
<evidence type="ECO:0000256" key="1">
    <source>
        <dbReference type="ARBA" id="ARBA00022741"/>
    </source>
</evidence>
<feature type="region of interest" description="Disordered" evidence="3">
    <location>
        <begin position="396"/>
        <end position="423"/>
    </location>
</feature>